<evidence type="ECO:0000259" key="4">
    <source>
        <dbReference type="Pfam" id="PF00082"/>
    </source>
</evidence>
<dbReference type="InterPro" id="IPR036852">
    <property type="entry name" value="Peptidase_S8/S53_dom_sf"/>
</dbReference>
<dbReference type="GO" id="GO:0000139">
    <property type="term" value="C:Golgi membrane"/>
    <property type="evidence" value="ECO:0007669"/>
    <property type="project" value="TreeGrafter"/>
</dbReference>
<reference evidence="5" key="1">
    <citation type="submission" date="2021-03" db="EMBL/GenBank/DDBJ databases">
        <authorList>
            <person name="Bekaert M."/>
        </authorList>
    </citation>
    <scope>NUCLEOTIDE SEQUENCE</scope>
</reference>
<dbReference type="InterPro" id="IPR000209">
    <property type="entry name" value="Peptidase_S8/S53_dom"/>
</dbReference>
<dbReference type="SUPFAM" id="SSF52743">
    <property type="entry name" value="Subtilisin-like"/>
    <property type="match status" value="1"/>
</dbReference>
<dbReference type="OrthoDB" id="300641at2759"/>
<feature type="domain" description="Peptidase S8/S53" evidence="4">
    <location>
        <begin position="176"/>
        <end position="229"/>
    </location>
</feature>
<keyword evidence="6" id="KW-1185">Reference proteome</keyword>
<gene>
    <name evidence="5" type="ORF">MEDL_36373</name>
</gene>
<evidence type="ECO:0000256" key="1">
    <source>
        <dbReference type="ARBA" id="ARBA00022670"/>
    </source>
</evidence>
<evidence type="ECO:0000313" key="6">
    <source>
        <dbReference type="Proteomes" id="UP000683360"/>
    </source>
</evidence>
<sequence length="300" mass="33365">MKMRLAFYALAHGEAGETRYIKAKIRQTNTKEKISSLNEDPYVEILRRKQENDDVSPSLKVSEAWNAGYSGKGVIIAVVDDGLQTDHPDISQTSYVFYKNELLDSDEATAFKHYISNVDIYSNSWGPQDGSGFEGPGYLAKKALHDGVTTVRSIENGFIYDVIQNLDMVMNCIFQTTTTIKSRCTNAGIQGTSFSAPIATAIIAMTLEANPNLTWRDIQHLVVLTSNKNNFIDTFSDWSLNGANQEYRSCRKTHNKSNWGVEITNLTVINELCSIYTTLSPCSSKLKCKVLNGKPSCVSK</sequence>
<keyword evidence="2" id="KW-0378">Hydrolase</keyword>
<name>A0A8S3SXJ3_MYTED</name>
<dbReference type="PROSITE" id="PS00136">
    <property type="entry name" value="SUBTILASE_ASP"/>
    <property type="match status" value="1"/>
</dbReference>
<dbReference type="GO" id="GO:0004252">
    <property type="term" value="F:serine-type endopeptidase activity"/>
    <property type="evidence" value="ECO:0007669"/>
    <property type="project" value="InterPro"/>
</dbReference>
<dbReference type="GO" id="GO:0005802">
    <property type="term" value="C:trans-Golgi network"/>
    <property type="evidence" value="ECO:0007669"/>
    <property type="project" value="TreeGrafter"/>
</dbReference>
<dbReference type="InterPro" id="IPR023828">
    <property type="entry name" value="Peptidase_S8_Ser-AS"/>
</dbReference>
<comment type="caution">
    <text evidence="5">The sequence shown here is derived from an EMBL/GenBank/DDBJ whole genome shotgun (WGS) entry which is preliminary data.</text>
</comment>
<keyword evidence="1" id="KW-0645">Protease</keyword>
<evidence type="ECO:0000256" key="2">
    <source>
        <dbReference type="ARBA" id="ARBA00022801"/>
    </source>
</evidence>
<dbReference type="AlphaFoldDB" id="A0A8S3SXJ3"/>
<dbReference type="Proteomes" id="UP000683360">
    <property type="component" value="Unassembled WGS sequence"/>
</dbReference>
<dbReference type="InterPro" id="IPR023827">
    <property type="entry name" value="Peptidase_S8_Asp-AS"/>
</dbReference>
<dbReference type="PROSITE" id="PS00138">
    <property type="entry name" value="SUBTILASE_SER"/>
    <property type="match status" value="1"/>
</dbReference>
<dbReference type="Pfam" id="PF00082">
    <property type="entry name" value="Peptidase_S8"/>
    <property type="match status" value="1"/>
</dbReference>
<dbReference type="EMBL" id="CAJPWZ010001775">
    <property type="protein sequence ID" value="CAG2223078.1"/>
    <property type="molecule type" value="Genomic_DNA"/>
</dbReference>
<evidence type="ECO:0000313" key="5">
    <source>
        <dbReference type="EMBL" id="CAG2223078.1"/>
    </source>
</evidence>
<dbReference type="PANTHER" id="PTHR42884">
    <property type="entry name" value="PROPROTEIN CONVERTASE SUBTILISIN/KEXIN-RELATED"/>
    <property type="match status" value="1"/>
</dbReference>
<dbReference type="Gene3D" id="3.40.50.200">
    <property type="entry name" value="Peptidase S8/S53 domain"/>
    <property type="match status" value="2"/>
</dbReference>
<proteinExistence type="predicted"/>
<dbReference type="GO" id="GO:0016485">
    <property type="term" value="P:protein processing"/>
    <property type="evidence" value="ECO:0007669"/>
    <property type="project" value="TreeGrafter"/>
</dbReference>
<keyword evidence="3" id="KW-0720">Serine protease</keyword>
<evidence type="ECO:0000256" key="3">
    <source>
        <dbReference type="ARBA" id="ARBA00022825"/>
    </source>
</evidence>
<dbReference type="PANTHER" id="PTHR42884:SF14">
    <property type="entry name" value="NEUROENDOCRINE CONVERTASE 1"/>
    <property type="match status" value="1"/>
</dbReference>
<protein>
    <recommendedName>
        <fullName evidence="4">Peptidase S8/S53 domain-containing protein</fullName>
    </recommendedName>
</protein>
<accession>A0A8S3SXJ3</accession>
<organism evidence="5 6">
    <name type="scientific">Mytilus edulis</name>
    <name type="common">Blue mussel</name>
    <dbReference type="NCBI Taxonomy" id="6550"/>
    <lineage>
        <taxon>Eukaryota</taxon>
        <taxon>Metazoa</taxon>
        <taxon>Spiralia</taxon>
        <taxon>Lophotrochozoa</taxon>
        <taxon>Mollusca</taxon>
        <taxon>Bivalvia</taxon>
        <taxon>Autobranchia</taxon>
        <taxon>Pteriomorphia</taxon>
        <taxon>Mytilida</taxon>
        <taxon>Mytiloidea</taxon>
        <taxon>Mytilidae</taxon>
        <taxon>Mytilinae</taxon>
        <taxon>Mytilus</taxon>
    </lineage>
</organism>